<sequence length="598" mass="67306">MVRILLHALVSLFPSIVLSYYIAFSQKDADPAAIHVDRNHWYECYRLPSTREPLLGLSIYNAPSQTHFPDGIQFFADQSARCTGGPSLILTFSKRPGVYFVNLDKLGLSRVFTSWRYYDLQLNSLQLEALNNRSRRGGYAVGSIHDMAFKKRVKSPRWFEIKKLKDVPSSERMGYPLNYLHEYGMPPTGSISEEKEKVIPWMEEQLRKWSNEPIEEDPQDVDEDADLRVQFTDRRNPQVGQNILTQNQRPMAFEGDMPPPIDPGMQKQYSVGSFEHMRQLAERPKKPTEALPSTKRMYEILKQNAQQKLKIPSPESAFGLESLKTGRTLPELLKEVEKLALDPESSDVELGWALTNLASLRDMSLIRREGGGVENFQVPFQGTEDAGKMGAQKTSPKTSALLDISNLSEVDDSTELKIIKGTEVPVVPIARNLGPSGAEPPHQGPGRTIERAYADNDDDAGPVEPYGRRRQTQSGITPFSPVLELQDRTRGQDGTGVTGRMEEEEKEVTGGANNGIEEREELIQQSLDLDPETEAQRAWEASLRDAGLEDIESLADSPDNEQPSTPEELYDMMEYDYLGRVVDTESFGSLHTRIKTDD</sequence>
<proteinExistence type="predicted"/>
<evidence type="ECO:0000313" key="4">
    <source>
        <dbReference type="Proteomes" id="UP000479691"/>
    </source>
</evidence>
<dbReference type="AlphaFoldDB" id="A0A7C8U831"/>
<gene>
    <name evidence="3" type="ORF">TWF788_005379</name>
</gene>
<comment type="caution">
    <text evidence="3">The sequence shown here is derived from an EMBL/GenBank/DDBJ whole genome shotgun (WGS) entry which is preliminary data.</text>
</comment>
<accession>A0A7C8U831</accession>
<name>A0A7C8U831_ORBOL</name>
<feature type="region of interest" description="Disordered" evidence="1">
    <location>
        <begin position="488"/>
        <end position="517"/>
    </location>
</feature>
<feature type="signal peptide" evidence="2">
    <location>
        <begin position="1"/>
        <end position="19"/>
    </location>
</feature>
<dbReference type="Proteomes" id="UP000479691">
    <property type="component" value="Unassembled WGS sequence"/>
</dbReference>
<protein>
    <submittedName>
        <fullName evidence="3">Uncharacterized protein</fullName>
    </submittedName>
</protein>
<feature type="chain" id="PRO_5028907347" evidence="2">
    <location>
        <begin position="20"/>
        <end position="598"/>
    </location>
</feature>
<feature type="region of interest" description="Disordered" evidence="1">
    <location>
        <begin position="432"/>
        <end position="474"/>
    </location>
</feature>
<evidence type="ECO:0000313" key="3">
    <source>
        <dbReference type="EMBL" id="KAF3183906.1"/>
    </source>
</evidence>
<reference evidence="3 4" key="1">
    <citation type="submission" date="2019-06" db="EMBL/GenBank/DDBJ databases">
        <authorList>
            <person name="Palmer J.M."/>
        </authorList>
    </citation>
    <scope>NUCLEOTIDE SEQUENCE [LARGE SCALE GENOMIC DNA]</scope>
    <source>
        <strain evidence="3 4">TWF788</strain>
    </source>
</reference>
<keyword evidence="2" id="KW-0732">Signal</keyword>
<evidence type="ECO:0000256" key="1">
    <source>
        <dbReference type="SAM" id="MobiDB-lite"/>
    </source>
</evidence>
<organism evidence="3 4">
    <name type="scientific">Orbilia oligospora</name>
    <name type="common">Nematode-trapping fungus</name>
    <name type="synonym">Arthrobotrys oligospora</name>
    <dbReference type="NCBI Taxonomy" id="2813651"/>
    <lineage>
        <taxon>Eukaryota</taxon>
        <taxon>Fungi</taxon>
        <taxon>Dikarya</taxon>
        <taxon>Ascomycota</taxon>
        <taxon>Pezizomycotina</taxon>
        <taxon>Orbiliomycetes</taxon>
        <taxon>Orbiliales</taxon>
        <taxon>Orbiliaceae</taxon>
        <taxon>Orbilia</taxon>
    </lineage>
</organism>
<evidence type="ECO:0000256" key="2">
    <source>
        <dbReference type="SAM" id="SignalP"/>
    </source>
</evidence>
<dbReference type="EMBL" id="JAABOE010000025">
    <property type="protein sequence ID" value="KAF3183906.1"/>
    <property type="molecule type" value="Genomic_DNA"/>
</dbReference>